<evidence type="ECO:0000256" key="1">
    <source>
        <dbReference type="ARBA" id="ARBA00004141"/>
    </source>
</evidence>
<name>A0A7M7N6Z2_STRPU</name>
<feature type="chain" id="PRO_5029575563" description="Ileal sodium/bile acid cotransporter" evidence="8">
    <location>
        <begin position="23"/>
        <end position="485"/>
    </location>
</feature>
<dbReference type="AlphaFoldDB" id="A0A7M7N6Z2"/>
<evidence type="ECO:0000313" key="9">
    <source>
        <dbReference type="EnsemblMetazoa" id="XP_030831410"/>
    </source>
</evidence>
<dbReference type="InterPro" id="IPR004710">
    <property type="entry name" value="Bilac:Na_transpt"/>
</dbReference>
<feature type="transmembrane region" description="Helical" evidence="7">
    <location>
        <begin position="364"/>
        <end position="386"/>
    </location>
</feature>
<evidence type="ECO:0000256" key="3">
    <source>
        <dbReference type="ARBA" id="ARBA00022692"/>
    </source>
</evidence>
<dbReference type="OMA" id="ASQFILM"/>
<comment type="subcellular location">
    <subcellularLocation>
        <location evidence="1">Membrane</location>
        <topology evidence="1">Multi-pass membrane protein</topology>
    </subcellularLocation>
</comment>
<proteinExistence type="inferred from homology"/>
<keyword evidence="4" id="KW-0813">Transport</keyword>
<dbReference type="GO" id="GO:0015293">
    <property type="term" value="F:symporter activity"/>
    <property type="evidence" value="ECO:0007669"/>
    <property type="project" value="UniProtKB-KW"/>
</dbReference>
<feature type="transmembrane region" description="Helical" evidence="7">
    <location>
        <begin position="334"/>
        <end position="357"/>
    </location>
</feature>
<feature type="transmembrane region" description="Helical" evidence="7">
    <location>
        <begin position="306"/>
        <end position="328"/>
    </location>
</feature>
<keyword evidence="4" id="KW-0769">Symport</keyword>
<dbReference type="InterPro" id="IPR038770">
    <property type="entry name" value="Na+/solute_symporter_sf"/>
</dbReference>
<keyword evidence="3 7" id="KW-0812">Transmembrane</keyword>
<evidence type="ECO:0000256" key="4">
    <source>
        <dbReference type="ARBA" id="ARBA00022847"/>
    </source>
</evidence>
<sequence length="485" mass="52908">MKSVTFIIILVTFVQTWTSVRGECGLTSAANVSCPLDTYYVFEGDEINVTISVVAVTTRGIITFDTENQANFELVVDESFPVTTEDDFPTNLTVTLHAKLISISKLQVKFIADTSEDVLMVGSQTIAVKRIPSILQTIYIYVLMVWIVLSYLSMGGTMDMQVIWARVRRPWGVLIGIFCQFIIMPALTFYIAKVAAADDPTTALGIVIIGTCPGGWLSNVFSVLLDVDFVLSLTMTFFSSIIALGMMPLNLFIYATPFAEDNARLETPYGEMAQQLALLVVPCFIGIGLSHKFPKFKTFCSKIMKPVGTLLIIIGISLAVPADLYAFTTASVKIWAVSLITPAFGAFFGLSFARIFARDIRTSITIALETGIQNALLGRTIIGLFYPQPEADLIARVMLVNVLVTLIEGIVAVIIYSVIRYLLCKSRCDDVLGGGGEVEDDEEKIIQDGASKPSAVYSVNGNMKETRYSQAGDGAIDNPCVEITP</sequence>
<feature type="transmembrane region" description="Helical" evidence="7">
    <location>
        <begin position="276"/>
        <end position="294"/>
    </location>
</feature>
<protein>
    <recommendedName>
        <fullName evidence="11">Ileal sodium/bile acid cotransporter</fullName>
    </recommendedName>
</protein>
<dbReference type="KEGG" id="spu:100893612"/>
<reference evidence="9" key="2">
    <citation type="submission" date="2021-01" db="UniProtKB">
        <authorList>
            <consortium name="EnsemblMetazoa"/>
        </authorList>
    </citation>
    <scope>IDENTIFICATION</scope>
</reference>
<dbReference type="GeneID" id="100893612"/>
<feature type="signal peptide" evidence="8">
    <location>
        <begin position="1"/>
        <end position="22"/>
    </location>
</feature>
<dbReference type="Gene3D" id="1.20.1530.20">
    <property type="match status" value="1"/>
</dbReference>
<evidence type="ECO:0000256" key="2">
    <source>
        <dbReference type="ARBA" id="ARBA00006528"/>
    </source>
</evidence>
<dbReference type="EnsemblMetazoa" id="XM_030975550">
    <property type="protein sequence ID" value="XP_030831410"/>
    <property type="gene ID" value="LOC100893612"/>
</dbReference>
<reference evidence="10" key="1">
    <citation type="submission" date="2015-02" db="EMBL/GenBank/DDBJ databases">
        <title>Genome sequencing for Strongylocentrotus purpuratus.</title>
        <authorList>
            <person name="Murali S."/>
            <person name="Liu Y."/>
            <person name="Vee V."/>
            <person name="English A."/>
            <person name="Wang M."/>
            <person name="Skinner E."/>
            <person name="Han Y."/>
            <person name="Muzny D.M."/>
            <person name="Worley K.C."/>
            <person name="Gibbs R.A."/>
        </authorList>
    </citation>
    <scope>NUCLEOTIDE SEQUENCE</scope>
</reference>
<feature type="transmembrane region" description="Helical" evidence="7">
    <location>
        <begin position="170"/>
        <end position="191"/>
    </location>
</feature>
<dbReference type="PANTHER" id="PTHR10361">
    <property type="entry name" value="SODIUM-BILE ACID COTRANSPORTER"/>
    <property type="match status" value="1"/>
</dbReference>
<dbReference type="RefSeq" id="XP_030831410.1">
    <property type="nucleotide sequence ID" value="XM_030975550.1"/>
</dbReference>
<keyword evidence="6 7" id="KW-0472">Membrane</keyword>
<keyword evidence="8" id="KW-0732">Signal</keyword>
<evidence type="ECO:0000256" key="7">
    <source>
        <dbReference type="SAM" id="Phobius"/>
    </source>
</evidence>
<dbReference type="PANTHER" id="PTHR10361:SF65">
    <property type="entry name" value="ILEAL SODIUM_BILE ACID COTRANSPORTER"/>
    <property type="match status" value="1"/>
</dbReference>
<feature type="transmembrane region" description="Helical" evidence="7">
    <location>
        <begin position="398"/>
        <end position="419"/>
    </location>
</feature>
<evidence type="ECO:0000313" key="10">
    <source>
        <dbReference type="Proteomes" id="UP000007110"/>
    </source>
</evidence>
<dbReference type="Pfam" id="PF01758">
    <property type="entry name" value="SBF"/>
    <property type="match status" value="1"/>
</dbReference>
<feature type="transmembrane region" description="Helical" evidence="7">
    <location>
        <begin position="203"/>
        <end position="225"/>
    </location>
</feature>
<evidence type="ECO:0000256" key="8">
    <source>
        <dbReference type="SAM" id="SignalP"/>
    </source>
</evidence>
<dbReference type="GO" id="GO:0016020">
    <property type="term" value="C:membrane"/>
    <property type="evidence" value="ECO:0007669"/>
    <property type="project" value="UniProtKB-SubCell"/>
</dbReference>
<dbReference type="InParanoid" id="A0A7M7N6Z2"/>
<keyword evidence="5 7" id="KW-1133">Transmembrane helix</keyword>
<evidence type="ECO:0000256" key="5">
    <source>
        <dbReference type="ARBA" id="ARBA00022989"/>
    </source>
</evidence>
<accession>A0A7M7N6Z2</accession>
<dbReference type="OrthoDB" id="203097at2759"/>
<feature type="transmembrane region" description="Helical" evidence="7">
    <location>
        <begin position="237"/>
        <end position="256"/>
    </location>
</feature>
<keyword evidence="10" id="KW-1185">Reference proteome</keyword>
<dbReference type="Proteomes" id="UP000007110">
    <property type="component" value="Unassembled WGS sequence"/>
</dbReference>
<evidence type="ECO:0008006" key="11">
    <source>
        <dbReference type="Google" id="ProtNLM"/>
    </source>
</evidence>
<evidence type="ECO:0000256" key="6">
    <source>
        <dbReference type="ARBA" id="ARBA00023136"/>
    </source>
</evidence>
<dbReference type="InterPro" id="IPR002657">
    <property type="entry name" value="BilAc:Na_symport/Acr3"/>
</dbReference>
<organism evidence="9 10">
    <name type="scientific">Strongylocentrotus purpuratus</name>
    <name type="common">Purple sea urchin</name>
    <dbReference type="NCBI Taxonomy" id="7668"/>
    <lineage>
        <taxon>Eukaryota</taxon>
        <taxon>Metazoa</taxon>
        <taxon>Echinodermata</taxon>
        <taxon>Eleutherozoa</taxon>
        <taxon>Echinozoa</taxon>
        <taxon>Echinoidea</taxon>
        <taxon>Euechinoidea</taxon>
        <taxon>Echinacea</taxon>
        <taxon>Camarodonta</taxon>
        <taxon>Echinidea</taxon>
        <taxon>Strongylocentrotidae</taxon>
        <taxon>Strongylocentrotus</taxon>
    </lineage>
</organism>
<feature type="transmembrane region" description="Helical" evidence="7">
    <location>
        <begin position="138"/>
        <end position="158"/>
    </location>
</feature>
<comment type="similarity">
    <text evidence="2">Belongs to the bile acid:sodium symporter (BASS) (TC 2.A.28) family.</text>
</comment>